<dbReference type="Proteomes" id="UP000001568">
    <property type="component" value="Chromosome 7"/>
</dbReference>
<feature type="region of interest" description="Disordered" evidence="11">
    <location>
        <begin position="575"/>
        <end position="604"/>
    </location>
</feature>
<organism evidence="13 14">
    <name type="scientific">Ostreococcus lucimarinus (strain CCE9901)</name>
    <dbReference type="NCBI Taxonomy" id="436017"/>
    <lineage>
        <taxon>Eukaryota</taxon>
        <taxon>Viridiplantae</taxon>
        <taxon>Chlorophyta</taxon>
        <taxon>Mamiellophyceae</taxon>
        <taxon>Mamiellales</taxon>
        <taxon>Bathycoccaceae</taxon>
        <taxon>Ostreococcus</taxon>
    </lineage>
</organism>
<dbReference type="Gene3D" id="3.40.50.410">
    <property type="entry name" value="von Willebrand factor, type A domain"/>
    <property type="match status" value="1"/>
</dbReference>
<dbReference type="GO" id="GO:0042162">
    <property type="term" value="F:telomeric DNA binding"/>
    <property type="evidence" value="ECO:0007669"/>
    <property type="project" value="TreeGrafter"/>
</dbReference>
<sequence>MSARDHAVMFVVDVSALDRCVVACAGDDEDEARRNGHVATTSARAIVASCIRGCVNAKTQLRTPSQRDHCFGLTLFGARDTSNDVAAAALDDDGEGDEYAGIVTARQLRPPESKTGLEYERDILETAAAVDGAADVPEALAVACDSLIRQYSPEGVNAATKKRLAGCVKDIVLITDATGAATMQSAVDDEFVATLLDGMKAQNVRLKVGVVDACEMSRARGDAGVRVTASATFREPDFEALRQACDVLAAADAGNDSAVVGASALLLDLQIKRVRPTSGYRGFLSFGFNAGVNVALYKLNTEAVPVKLNRYSEELADRPEESHQTLVETTYRNVNDLDGEFVPPERHVKAFRYGKQHIPIDAETESRLSMRFEKSMKVIGSISMDECPLWLSVGEPSVCVPQPSTKTTGLSQERAAADATALSALARALDDAKLALLVRGAFTEGTTSIHIGALTPRLTDAGDFLLYTPLPFKEDYNEYSLPSVPASARVDAEDPRLVDAREFVRANSLDGDRRATTMPWESLNPTLRAYRDLFEARALGAQASLKRRPSLALGVAEASACDFAARFGLNAAQDRSARPRLAADEGAAKAPSPLRVSASLPERPQSQPSFAVLVDVVKTEDGEEEALVSPPDLDVFDDME</sequence>
<dbReference type="GeneID" id="5002739"/>
<dbReference type="EMBL" id="CP000587">
    <property type="protein sequence ID" value="ABO97332.1"/>
    <property type="molecule type" value="Genomic_DNA"/>
</dbReference>
<dbReference type="InterPro" id="IPR036465">
    <property type="entry name" value="vWFA_dom_sf"/>
</dbReference>
<reference evidence="13 14" key="1">
    <citation type="journal article" date="2007" name="Proc. Natl. Acad. Sci. U.S.A.">
        <title>The tiny eukaryote Ostreococcus provides genomic insights into the paradox of plankton speciation.</title>
        <authorList>
            <person name="Palenik B."/>
            <person name="Grimwood J."/>
            <person name="Aerts A."/>
            <person name="Rouze P."/>
            <person name="Salamov A."/>
            <person name="Putnam N."/>
            <person name="Dupont C."/>
            <person name="Jorgensen R."/>
            <person name="Derelle E."/>
            <person name="Rombauts S."/>
            <person name="Zhou K."/>
            <person name="Otillar R."/>
            <person name="Merchant S.S."/>
            <person name="Podell S."/>
            <person name="Gaasterland T."/>
            <person name="Napoli C."/>
            <person name="Gendler K."/>
            <person name="Manuell A."/>
            <person name="Tai V."/>
            <person name="Vallon O."/>
            <person name="Piganeau G."/>
            <person name="Jancek S."/>
            <person name="Heijde M."/>
            <person name="Jabbari K."/>
            <person name="Bowler C."/>
            <person name="Lohr M."/>
            <person name="Robbens S."/>
            <person name="Werner G."/>
            <person name="Dubchak I."/>
            <person name="Pazour G.J."/>
            <person name="Ren Q."/>
            <person name="Paulsen I."/>
            <person name="Delwiche C."/>
            <person name="Schmutz J."/>
            <person name="Rokhsar D."/>
            <person name="Van de Peer Y."/>
            <person name="Moreau H."/>
            <person name="Grigoriev I.V."/>
        </authorList>
    </citation>
    <scope>NUCLEOTIDE SEQUENCE [LARGE SCALE GENOMIC DNA]</scope>
    <source>
        <strain evidence="13 14">CCE9901</strain>
    </source>
</reference>
<feature type="domain" description="Ku" evidence="12">
    <location>
        <begin position="292"/>
        <end position="481"/>
    </location>
</feature>
<evidence type="ECO:0000256" key="1">
    <source>
        <dbReference type="ARBA" id="ARBA00004123"/>
    </source>
</evidence>
<feature type="region of interest" description="Disordered" evidence="11">
    <location>
        <begin position="621"/>
        <end position="640"/>
    </location>
</feature>
<keyword evidence="3" id="KW-0227">DNA damage</keyword>
<evidence type="ECO:0000256" key="9">
    <source>
        <dbReference type="ARBA" id="ARBA00023204"/>
    </source>
</evidence>
<proteinExistence type="predicted"/>
<keyword evidence="6" id="KW-0067">ATP-binding</keyword>
<dbReference type="GO" id="GO:0043564">
    <property type="term" value="C:Ku70:Ku80 complex"/>
    <property type="evidence" value="ECO:0007669"/>
    <property type="project" value="TreeGrafter"/>
</dbReference>
<evidence type="ECO:0000313" key="13">
    <source>
        <dbReference type="EMBL" id="ABO97332.1"/>
    </source>
</evidence>
<comment type="subcellular location">
    <subcellularLocation>
        <location evidence="1">Nucleus</location>
    </subcellularLocation>
</comment>
<evidence type="ECO:0000313" key="14">
    <source>
        <dbReference type="Proteomes" id="UP000001568"/>
    </source>
</evidence>
<gene>
    <name evidence="13" type="ORF">OSTLU_16311</name>
</gene>
<evidence type="ECO:0000256" key="3">
    <source>
        <dbReference type="ARBA" id="ARBA00022763"/>
    </source>
</evidence>
<keyword evidence="9" id="KW-0234">DNA repair</keyword>
<dbReference type="GO" id="GO:0000723">
    <property type="term" value="P:telomere maintenance"/>
    <property type="evidence" value="ECO:0007669"/>
    <property type="project" value="TreeGrafter"/>
</dbReference>
<name>A4S0U7_OSTLU</name>
<evidence type="ECO:0000256" key="7">
    <source>
        <dbReference type="ARBA" id="ARBA00023125"/>
    </source>
</evidence>
<evidence type="ECO:0000256" key="11">
    <source>
        <dbReference type="SAM" id="MobiDB-lite"/>
    </source>
</evidence>
<dbReference type="SUPFAM" id="SSF53300">
    <property type="entry name" value="vWA-like"/>
    <property type="match status" value="1"/>
</dbReference>
<dbReference type="Gramene" id="ABO97332">
    <property type="protein sequence ID" value="ABO97332"/>
    <property type="gene ID" value="OSTLU_16311"/>
</dbReference>
<dbReference type="InterPro" id="IPR006164">
    <property type="entry name" value="DNA_bd_Ku70/Ku80"/>
</dbReference>
<evidence type="ECO:0000256" key="2">
    <source>
        <dbReference type="ARBA" id="ARBA00022741"/>
    </source>
</evidence>
<dbReference type="GO" id="GO:0004386">
    <property type="term" value="F:helicase activity"/>
    <property type="evidence" value="ECO:0007669"/>
    <property type="project" value="UniProtKB-KW"/>
</dbReference>
<evidence type="ECO:0000256" key="6">
    <source>
        <dbReference type="ARBA" id="ARBA00022840"/>
    </source>
</evidence>
<dbReference type="Pfam" id="PF02735">
    <property type="entry name" value="Ku"/>
    <property type="match status" value="1"/>
</dbReference>
<dbReference type="OMA" id="EMMISAY"/>
<dbReference type="eggNOG" id="KOG2326">
    <property type="taxonomic scope" value="Eukaryota"/>
</dbReference>
<accession>A4S0U7</accession>
<dbReference type="PANTHER" id="PTHR12604:SF4">
    <property type="entry name" value="X-RAY REPAIR CROSS-COMPLEMENTING PROTEIN 5"/>
    <property type="match status" value="1"/>
</dbReference>
<dbReference type="GO" id="GO:0006303">
    <property type="term" value="P:double-strand break repair via nonhomologous end joining"/>
    <property type="evidence" value="ECO:0007669"/>
    <property type="project" value="InterPro"/>
</dbReference>
<dbReference type="HOGENOM" id="CLU_427883_0_0_1"/>
<dbReference type="RefSeq" id="XP_001419039.1">
    <property type="nucleotide sequence ID" value="XM_001419002.1"/>
</dbReference>
<keyword evidence="2" id="KW-0547">Nucleotide-binding</keyword>
<dbReference type="OrthoDB" id="30826at2759"/>
<dbReference type="AlphaFoldDB" id="A4S0U7"/>
<dbReference type="GO" id="GO:0005524">
    <property type="term" value="F:ATP binding"/>
    <property type="evidence" value="ECO:0007669"/>
    <property type="project" value="UniProtKB-KW"/>
</dbReference>
<keyword evidence="10" id="KW-0539">Nucleus</keyword>
<evidence type="ECO:0000256" key="4">
    <source>
        <dbReference type="ARBA" id="ARBA00022801"/>
    </source>
</evidence>
<evidence type="ECO:0000256" key="10">
    <source>
        <dbReference type="ARBA" id="ARBA00023242"/>
    </source>
</evidence>
<dbReference type="KEGG" id="olu:OSTLU_16311"/>
<dbReference type="PANTHER" id="PTHR12604">
    <property type="entry name" value="KU AUTOANTIGEN DNA HELICASE"/>
    <property type="match status" value="1"/>
</dbReference>
<keyword evidence="14" id="KW-1185">Reference proteome</keyword>
<evidence type="ECO:0000256" key="5">
    <source>
        <dbReference type="ARBA" id="ARBA00022806"/>
    </source>
</evidence>
<keyword evidence="7" id="KW-0238">DNA-binding</keyword>
<dbReference type="SUPFAM" id="SSF100939">
    <property type="entry name" value="SPOC domain-like"/>
    <property type="match status" value="1"/>
</dbReference>
<dbReference type="GO" id="GO:0003690">
    <property type="term" value="F:double-stranded DNA binding"/>
    <property type="evidence" value="ECO:0007669"/>
    <property type="project" value="TreeGrafter"/>
</dbReference>
<evidence type="ECO:0000256" key="8">
    <source>
        <dbReference type="ARBA" id="ARBA00023172"/>
    </source>
</evidence>
<dbReference type="GO" id="GO:0016787">
    <property type="term" value="F:hydrolase activity"/>
    <property type="evidence" value="ECO:0007669"/>
    <property type="project" value="UniProtKB-KW"/>
</dbReference>
<dbReference type="STRING" id="436017.A4S0U7"/>
<protein>
    <recommendedName>
        <fullName evidence="12">Ku domain-containing protein</fullName>
    </recommendedName>
</protein>
<feature type="compositionally biased region" description="Basic and acidic residues" evidence="11">
    <location>
        <begin position="575"/>
        <end position="587"/>
    </location>
</feature>
<keyword evidence="8" id="KW-0233">DNA recombination</keyword>
<dbReference type="GO" id="GO:0006310">
    <property type="term" value="P:DNA recombination"/>
    <property type="evidence" value="ECO:0007669"/>
    <property type="project" value="UniProtKB-KW"/>
</dbReference>
<keyword evidence="5" id="KW-0347">Helicase</keyword>
<dbReference type="Gene3D" id="2.40.290.10">
    <property type="match status" value="1"/>
</dbReference>
<evidence type="ECO:0000259" key="12">
    <source>
        <dbReference type="Pfam" id="PF02735"/>
    </source>
</evidence>
<dbReference type="InterPro" id="IPR016194">
    <property type="entry name" value="SPOC-like_C_dom_sf"/>
</dbReference>
<keyword evidence="4" id="KW-0378">Hydrolase</keyword>